<dbReference type="InterPro" id="IPR056198">
    <property type="entry name" value="LBD_receptor"/>
</dbReference>
<gene>
    <name evidence="12" type="primary">LOC115629334</name>
</gene>
<evidence type="ECO:0000256" key="4">
    <source>
        <dbReference type="ARBA" id="ARBA00022989"/>
    </source>
</evidence>
<dbReference type="Gene3D" id="1.10.287.70">
    <property type="match status" value="1"/>
</dbReference>
<evidence type="ECO:0000259" key="10">
    <source>
        <dbReference type="Pfam" id="PF24061"/>
    </source>
</evidence>
<evidence type="ECO:0000256" key="6">
    <source>
        <dbReference type="ARBA" id="ARBA00023170"/>
    </source>
</evidence>
<feature type="domain" description="Putative ionotropic receptor ligand binding" evidence="10">
    <location>
        <begin position="25"/>
        <end position="210"/>
    </location>
</feature>
<accession>A0A6J2U3D3</accession>
<feature type="transmembrane region" description="Helical" evidence="8">
    <location>
        <begin position="396"/>
        <end position="414"/>
    </location>
</feature>
<evidence type="ECO:0000256" key="2">
    <source>
        <dbReference type="ARBA" id="ARBA00022475"/>
    </source>
</evidence>
<keyword evidence="2" id="KW-1003">Cell membrane</keyword>
<sequence length="610" mass="70214">MHLALVSLYACLGLVSALAPLSDSDEVAALQLASAAVDAARRHIVRCTTTLVIMDHCELCTSRQRSRQTQLLDYVLKQTVQSLALQLFVGTLDEQPWDYSLFIVNKPRAFDELRFSLPNTLHEREFYFLVVLTERLWSLADVQHIFATSLQFNVINVVVMVQREDGQIILYKHRIFRPDCKHVIDVMEFNRYDPETGRFQNDVLFPAHFRDFHFCALNVSAQQLPPHFMYRGKSSGGLLDESDLRRISGIDGELLRLLAKKMRFRIRLYVPSRRSEIWSAGNYSGCFAQLASGVANMAIGGLSGSDRNRQYFSLSAVYQLNYLVFVVANDKDIPQVAHLLCPFRNRVWNLLLLLLLAVLLATPWLRAYLPHPVESLLASTFGNPIGVHRLSGRISVRYLLASWLLFTLVLRSAYQGKMFDVLRVSRPKPLPNGLGDLLAQNYTLVSGVFFDFYPESRTRLVPGKFSVRFKLVQRAKREDRIATISLINNLAHWNMENWDSSRLVRLHEPVYVYQVVLYFPKHSIFKFVFDRKIEQLEGSGILNHLEQRFVQGHRFIDMNARERQNPCITNDMLHGLYFCHFSLLLLASLLFLLELVSVRSPLLHSLLRRL</sequence>
<feature type="transmembrane region" description="Helical" evidence="8">
    <location>
        <begin position="311"/>
        <end position="329"/>
    </location>
</feature>
<keyword evidence="3 8" id="KW-0812">Transmembrane</keyword>
<dbReference type="RefSeq" id="XP_030381642.1">
    <property type="nucleotide sequence ID" value="XM_030525782.1"/>
</dbReference>
<dbReference type="PANTHER" id="PTHR42643:SF37">
    <property type="entry name" value="IONOTROPIC RECEPTOR 11A-RELATED"/>
    <property type="match status" value="1"/>
</dbReference>
<feature type="transmembrane region" description="Helical" evidence="8">
    <location>
        <begin position="350"/>
        <end position="369"/>
    </location>
</feature>
<keyword evidence="6" id="KW-0675">Receptor</keyword>
<dbReference type="OrthoDB" id="7739311at2759"/>
<evidence type="ECO:0000256" key="8">
    <source>
        <dbReference type="SAM" id="Phobius"/>
    </source>
</evidence>
<dbReference type="PANTHER" id="PTHR42643">
    <property type="entry name" value="IONOTROPIC RECEPTOR 20A-RELATED"/>
    <property type="match status" value="1"/>
</dbReference>
<evidence type="ECO:0000256" key="5">
    <source>
        <dbReference type="ARBA" id="ARBA00023136"/>
    </source>
</evidence>
<dbReference type="GO" id="GO:0005886">
    <property type="term" value="C:plasma membrane"/>
    <property type="evidence" value="ECO:0007669"/>
    <property type="project" value="UniProtKB-SubCell"/>
</dbReference>
<feature type="chain" id="PRO_5027024002" evidence="9">
    <location>
        <begin position="18"/>
        <end position="610"/>
    </location>
</feature>
<dbReference type="InterPro" id="IPR052192">
    <property type="entry name" value="Insect_Ionotropic_Sensory_Rcpt"/>
</dbReference>
<dbReference type="GeneID" id="115629334"/>
<evidence type="ECO:0000256" key="7">
    <source>
        <dbReference type="ARBA" id="ARBA00023180"/>
    </source>
</evidence>
<keyword evidence="4 8" id="KW-1133">Transmembrane helix</keyword>
<evidence type="ECO:0000256" key="3">
    <source>
        <dbReference type="ARBA" id="ARBA00022692"/>
    </source>
</evidence>
<feature type="transmembrane region" description="Helical" evidence="8">
    <location>
        <begin position="573"/>
        <end position="593"/>
    </location>
</feature>
<dbReference type="CTD" id="32189"/>
<keyword evidence="11" id="KW-1185">Reference proteome</keyword>
<keyword evidence="9" id="KW-0732">Signal</keyword>
<evidence type="ECO:0000313" key="12">
    <source>
        <dbReference type="RefSeq" id="XP_030381642.1"/>
    </source>
</evidence>
<feature type="signal peptide" evidence="9">
    <location>
        <begin position="1"/>
        <end position="17"/>
    </location>
</feature>
<keyword evidence="7" id="KW-0325">Glycoprotein</keyword>
<evidence type="ECO:0000313" key="11">
    <source>
        <dbReference type="Proteomes" id="UP000504634"/>
    </source>
</evidence>
<name>A0A6J2U3D3_DROLE</name>
<dbReference type="AlphaFoldDB" id="A0A6J2U3D3"/>
<evidence type="ECO:0000256" key="9">
    <source>
        <dbReference type="SAM" id="SignalP"/>
    </source>
</evidence>
<organism evidence="11 12">
    <name type="scientific">Drosophila lebanonensis</name>
    <name type="common">Fruit fly</name>
    <name type="synonym">Scaptodrosophila lebanonensis</name>
    <dbReference type="NCBI Taxonomy" id="7225"/>
    <lineage>
        <taxon>Eukaryota</taxon>
        <taxon>Metazoa</taxon>
        <taxon>Ecdysozoa</taxon>
        <taxon>Arthropoda</taxon>
        <taxon>Hexapoda</taxon>
        <taxon>Insecta</taxon>
        <taxon>Pterygota</taxon>
        <taxon>Neoptera</taxon>
        <taxon>Endopterygota</taxon>
        <taxon>Diptera</taxon>
        <taxon>Brachycera</taxon>
        <taxon>Muscomorpha</taxon>
        <taxon>Ephydroidea</taxon>
        <taxon>Drosophilidae</taxon>
        <taxon>Scaptodrosophila</taxon>
    </lineage>
</organism>
<dbReference type="Gene3D" id="3.40.190.10">
    <property type="entry name" value="Periplasmic binding protein-like II"/>
    <property type="match status" value="1"/>
</dbReference>
<protein>
    <submittedName>
        <fullName evidence="12">Uncharacterized protein LOC115629334</fullName>
    </submittedName>
</protein>
<dbReference type="Proteomes" id="UP000504634">
    <property type="component" value="Unplaced"/>
</dbReference>
<dbReference type="Pfam" id="PF24061">
    <property type="entry name" value="LBD_receptor"/>
    <property type="match status" value="1"/>
</dbReference>
<evidence type="ECO:0000256" key="1">
    <source>
        <dbReference type="ARBA" id="ARBA00004651"/>
    </source>
</evidence>
<dbReference type="SUPFAM" id="SSF53850">
    <property type="entry name" value="Periplasmic binding protein-like II"/>
    <property type="match status" value="1"/>
</dbReference>
<reference evidence="12" key="1">
    <citation type="submission" date="2025-08" db="UniProtKB">
        <authorList>
            <consortium name="RefSeq"/>
        </authorList>
    </citation>
    <scope>IDENTIFICATION</scope>
    <source>
        <strain evidence="12">11010-0011.00</strain>
        <tissue evidence="12">Whole body</tissue>
    </source>
</reference>
<proteinExistence type="predicted"/>
<keyword evidence="5 8" id="KW-0472">Membrane</keyword>
<comment type="subcellular location">
    <subcellularLocation>
        <location evidence="1">Cell membrane</location>
        <topology evidence="1">Multi-pass membrane protein</topology>
    </subcellularLocation>
</comment>